<dbReference type="GeneID" id="63682219"/>
<dbReference type="Pfam" id="PF00069">
    <property type="entry name" value="Pkinase"/>
    <property type="match status" value="1"/>
</dbReference>
<dbReference type="GO" id="GO:0005524">
    <property type="term" value="F:ATP binding"/>
    <property type="evidence" value="ECO:0007669"/>
    <property type="project" value="InterPro"/>
</dbReference>
<proteinExistence type="predicted"/>
<dbReference type="RefSeq" id="XP_040621637.1">
    <property type="nucleotide sequence ID" value="XM_040767298.1"/>
</dbReference>
<dbReference type="Gene3D" id="1.10.510.10">
    <property type="entry name" value="Transferase(Phosphotransferase) domain 1"/>
    <property type="match status" value="1"/>
</dbReference>
<dbReference type="GO" id="GO:0004674">
    <property type="term" value="F:protein serine/threonine kinase activity"/>
    <property type="evidence" value="ECO:0007669"/>
    <property type="project" value="TreeGrafter"/>
</dbReference>
<dbReference type="SMART" id="SM00220">
    <property type="entry name" value="S_TKc"/>
    <property type="match status" value="1"/>
</dbReference>
<dbReference type="HOGENOM" id="CLU_000288_31_3_1"/>
<evidence type="ECO:0000259" key="1">
    <source>
        <dbReference type="PROSITE" id="PS50011"/>
    </source>
</evidence>
<reference evidence="2 3" key="1">
    <citation type="journal article" date="2014" name="BMC Genomics">
        <title>Comparative genomics of the major fungal agents of human and animal Sporotrichosis: Sporothrix schenckii and Sporothrix brasiliensis.</title>
        <authorList>
            <person name="Teixeira M.M."/>
            <person name="de Almeida L.G."/>
            <person name="Kubitschek-Barreira P."/>
            <person name="Alves F.L."/>
            <person name="Kioshima E.S."/>
            <person name="Abadio A.K."/>
            <person name="Fernandes L."/>
            <person name="Derengowski L.S."/>
            <person name="Ferreira K.S."/>
            <person name="Souza R.C."/>
            <person name="Ruiz J.C."/>
            <person name="de Andrade N.C."/>
            <person name="Paes H.C."/>
            <person name="Nicola A.M."/>
            <person name="Albuquerque P."/>
            <person name="Gerber A.L."/>
            <person name="Martins V.P."/>
            <person name="Peconick L.D."/>
            <person name="Neto A.V."/>
            <person name="Chaucanez C.B."/>
            <person name="Silva P.A."/>
            <person name="Cunha O.L."/>
            <person name="de Oliveira F.F."/>
            <person name="dos Santos T.C."/>
            <person name="Barros A.L."/>
            <person name="Soares M.A."/>
            <person name="de Oliveira L.M."/>
            <person name="Marini M.M."/>
            <person name="Villalobos-Duno H."/>
            <person name="Cunha M.M."/>
            <person name="de Hoog S."/>
            <person name="da Silveira J.F."/>
            <person name="Henrissat B."/>
            <person name="Nino-Vega G.A."/>
            <person name="Cisalpino P.S."/>
            <person name="Mora-Montes H.M."/>
            <person name="Almeida S.R."/>
            <person name="Stajich J.E."/>
            <person name="Lopes-Bezerra L.M."/>
            <person name="Vasconcelos A.T."/>
            <person name="Felipe M.S."/>
        </authorList>
    </citation>
    <scope>NUCLEOTIDE SEQUENCE [LARGE SCALE GENOMIC DNA]</scope>
    <source>
        <strain evidence="2 3">5110</strain>
    </source>
</reference>
<dbReference type="OrthoDB" id="1668230at2759"/>
<gene>
    <name evidence="2" type="ORF">SPBR_09172</name>
</gene>
<keyword evidence="3" id="KW-1185">Reference proteome</keyword>
<evidence type="ECO:0000313" key="2">
    <source>
        <dbReference type="EMBL" id="KIH93627.1"/>
    </source>
</evidence>
<dbReference type="EMBL" id="AWTV01000005">
    <property type="protein sequence ID" value="KIH93627.1"/>
    <property type="molecule type" value="Genomic_DNA"/>
</dbReference>
<comment type="caution">
    <text evidence="2">The sequence shown here is derived from an EMBL/GenBank/DDBJ whole genome shotgun (WGS) entry which is preliminary data.</text>
</comment>
<feature type="domain" description="Protein kinase" evidence="1">
    <location>
        <begin position="11"/>
        <end position="258"/>
    </location>
</feature>
<name>A0A0C2J9R2_9PEZI</name>
<sequence>MPQITRGVRCPAGGKRLMHGGTGTVYTFCDKPGVVAKLPYEDDDHKALFETEKRIFRRLGTAHPHIVPCLGIEDDDRGGRIYLKHAAHSAIRLYFRSGGRASMAERVRWAADLASAVHYMHEKGVRQGDIGGRNVLLDADRTILLCDFAGSGIDGAPPVVWAEGGFRHPADRDPNTRTGTMPCELHALGSTIYELITSHGPHGTHDDDGAGMAARLLRQGEYPDVSNVALGDIIEKCWKTEFSSAQEVVDCIREKSWFNAIFQ</sequence>
<dbReference type="InterPro" id="IPR000719">
    <property type="entry name" value="Prot_kinase_dom"/>
</dbReference>
<evidence type="ECO:0000313" key="3">
    <source>
        <dbReference type="Proteomes" id="UP000031575"/>
    </source>
</evidence>
<dbReference type="InterPro" id="IPR051681">
    <property type="entry name" value="Ser/Thr_Kinases-Pseudokinases"/>
</dbReference>
<dbReference type="SUPFAM" id="SSF56112">
    <property type="entry name" value="Protein kinase-like (PK-like)"/>
    <property type="match status" value="1"/>
</dbReference>
<dbReference type="InterPro" id="IPR011009">
    <property type="entry name" value="Kinase-like_dom_sf"/>
</dbReference>
<dbReference type="AlphaFoldDB" id="A0A0C2J9R2"/>
<dbReference type="Proteomes" id="UP000031575">
    <property type="component" value="Unassembled WGS sequence"/>
</dbReference>
<organism evidence="2 3">
    <name type="scientific">Sporothrix brasiliensis 5110</name>
    <dbReference type="NCBI Taxonomy" id="1398154"/>
    <lineage>
        <taxon>Eukaryota</taxon>
        <taxon>Fungi</taxon>
        <taxon>Dikarya</taxon>
        <taxon>Ascomycota</taxon>
        <taxon>Pezizomycotina</taxon>
        <taxon>Sordariomycetes</taxon>
        <taxon>Sordariomycetidae</taxon>
        <taxon>Ophiostomatales</taxon>
        <taxon>Ophiostomataceae</taxon>
        <taxon>Sporothrix</taxon>
    </lineage>
</organism>
<accession>A0A0C2J9R2</accession>
<dbReference type="PANTHER" id="PTHR44329">
    <property type="entry name" value="SERINE/THREONINE-PROTEIN KINASE TNNI3K-RELATED"/>
    <property type="match status" value="1"/>
</dbReference>
<protein>
    <recommendedName>
        <fullName evidence="1">Protein kinase domain-containing protein</fullName>
    </recommendedName>
</protein>
<dbReference type="VEuPathDB" id="FungiDB:SPBR_09172"/>
<dbReference type="PROSITE" id="PS50011">
    <property type="entry name" value="PROTEIN_KINASE_DOM"/>
    <property type="match status" value="1"/>
</dbReference>